<evidence type="ECO:0000313" key="2">
    <source>
        <dbReference type="EMBL" id="MCQ8240754.1"/>
    </source>
</evidence>
<sequence length="310" mass="32974">MRQVADGITHVRITGNAEMLDRVGMGPVDTTHGPKHVEYLRLDGQRYGGHVMGGGRMFADFDMGAGLRANAALVEQKLGAAGGPVAYINGGYYNALRGADRTVPNHVPIGPVTTSDGASPRSIAVPAGYRDMYQSVSFGDGSRYTAGPVVAENGKAIFPEEALRQKRFQFPSAAIKPGELSHAEHPNARAGAVIPDVPGRGRDYRLAVALSSNESRGPKDTGMTMPEWSRTLARLASLDRDDKGRLPPGGPTPGLGLNHDGGPSAQLGLVTRDRSMLVDARQVGEPRTSTLVAFSPRSEPDQPTWMDPED</sequence>
<proteinExistence type="predicted"/>
<feature type="region of interest" description="Disordered" evidence="1">
    <location>
        <begin position="237"/>
        <end position="310"/>
    </location>
</feature>
<dbReference type="RefSeq" id="WP_422919492.1">
    <property type="nucleotide sequence ID" value="NZ_JAMZEJ010000004.1"/>
</dbReference>
<accession>A0ABT1VWN7</accession>
<evidence type="ECO:0000256" key="1">
    <source>
        <dbReference type="SAM" id="MobiDB-lite"/>
    </source>
</evidence>
<name>A0ABT1VWN7_9PROT</name>
<reference evidence="2 3" key="1">
    <citation type="submission" date="2022-06" db="EMBL/GenBank/DDBJ databases">
        <title>Rhizosaccharibacter gen. nov. sp. nov. KSS12, endophytic bacteria isolated from sugarcane.</title>
        <authorList>
            <person name="Pitiwittayakul N."/>
        </authorList>
    </citation>
    <scope>NUCLEOTIDE SEQUENCE [LARGE SCALE GENOMIC DNA]</scope>
    <source>
        <strain evidence="2 3">KSS12</strain>
    </source>
</reference>
<dbReference type="Proteomes" id="UP001524547">
    <property type="component" value="Unassembled WGS sequence"/>
</dbReference>
<organism evidence="2 3">
    <name type="scientific">Rhizosaccharibacter radicis</name>
    <dbReference type="NCBI Taxonomy" id="2782605"/>
    <lineage>
        <taxon>Bacteria</taxon>
        <taxon>Pseudomonadati</taxon>
        <taxon>Pseudomonadota</taxon>
        <taxon>Alphaproteobacteria</taxon>
        <taxon>Acetobacterales</taxon>
        <taxon>Acetobacteraceae</taxon>
        <taxon>Rhizosaccharibacter</taxon>
    </lineage>
</organism>
<protein>
    <submittedName>
        <fullName evidence="2">Uncharacterized protein</fullName>
    </submittedName>
</protein>
<comment type="caution">
    <text evidence="2">The sequence shown here is derived from an EMBL/GenBank/DDBJ whole genome shotgun (WGS) entry which is preliminary data.</text>
</comment>
<keyword evidence="3" id="KW-1185">Reference proteome</keyword>
<evidence type="ECO:0000313" key="3">
    <source>
        <dbReference type="Proteomes" id="UP001524547"/>
    </source>
</evidence>
<dbReference type="EMBL" id="JAMZEJ010000004">
    <property type="protein sequence ID" value="MCQ8240754.1"/>
    <property type="molecule type" value="Genomic_DNA"/>
</dbReference>
<gene>
    <name evidence="2" type="ORF">NFI88_07860</name>
</gene>